<dbReference type="Pfam" id="PF09917">
    <property type="entry name" value="DUF2147"/>
    <property type="match status" value="1"/>
</dbReference>
<gene>
    <name evidence="3" type="ORF">SAMN05216212_1351</name>
</gene>
<dbReference type="PANTHER" id="PTHR36919">
    <property type="entry name" value="BLR1215 PROTEIN"/>
    <property type="match status" value="1"/>
</dbReference>
<dbReference type="RefSeq" id="WP_175453047.1">
    <property type="nucleotide sequence ID" value="NZ_FNFH01000002.1"/>
</dbReference>
<keyword evidence="4" id="KW-1185">Reference proteome</keyword>
<evidence type="ECO:0000313" key="3">
    <source>
        <dbReference type="EMBL" id="SDJ97546.1"/>
    </source>
</evidence>
<feature type="chain" id="PRO_5011574953" evidence="1">
    <location>
        <begin position="21"/>
        <end position="138"/>
    </location>
</feature>
<reference evidence="4" key="1">
    <citation type="submission" date="2016-10" db="EMBL/GenBank/DDBJ databases">
        <authorList>
            <person name="Varghese N."/>
            <person name="Submissions S."/>
        </authorList>
    </citation>
    <scope>NUCLEOTIDE SEQUENCE [LARGE SCALE GENOMIC DNA]</scope>
    <source>
        <strain evidence="4">CGMCC 1.10658</strain>
    </source>
</reference>
<protein>
    <submittedName>
        <fullName evidence="3">Uncharacterized conserved protein, DUF2147 family</fullName>
    </submittedName>
</protein>
<dbReference type="InterPro" id="IPR019223">
    <property type="entry name" value="DUF2147"/>
</dbReference>
<dbReference type="AlphaFoldDB" id="A0A1G8Y409"/>
<dbReference type="Gene3D" id="2.40.128.520">
    <property type="match status" value="1"/>
</dbReference>
<evidence type="ECO:0000256" key="1">
    <source>
        <dbReference type="SAM" id="SignalP"/>
    </source>
</evidence>
<feature type="domain" description="DUF2147" evidence="2">
    <location>
        <begin position="25"/>
        <end position="136"/>
    </location>
</feature>
<keyword evidence="1" id="KW-0732">Signal</keyword>
<dbReference type="PANTHER" id="PTHR36919:SF3">
    <property type="entry name" value="BLL5882 PROTEIN"/>
    <property type="match status" value="1"/>
</dbReference>
<proteinExistence type="predicted"/>
<name>A0A1G8Y409_9GAMM</name>
<dbReference type="EMBL" id="FNFH01000002">
    <property type="protein sequence ID" value="SDJ97546.1"/>
    <property type="molecule type" value="Genomic_DNA"/>
</dbReference>
<sequence length="138" mass="15592">MMRNLLFFAAALLFAVGASAADITGKWRTIDDETGQPKSIVEIYERNGKYYGRVVDLLMKPDDTICEKCPGARQGQPIVGMNIITDMVKKGDVYEGGQILDPAKGKVYDAKMWREGNTLKVRGYLGFFYRTQSWQRVQ</sequence>
<feature type="signal peptide" evidence="1">
    <location>
        <begin position="1"/>
        <end position="20"/>
    </location>
</feature>
<evidence type="ECO:0000313" key="4">
    <source>
        <dbReference type="Proteomes" id="UP000199305"/>
    </source>
</evidence>
<dbReference type="Proteomes" id="UP000199305">
    <property type="component" value="Unassembled WGS sequence"/>
</dbReference>
<evidence type="ECO:0000259" key="2">
    <source>
        <dbReference type="Pfam" id="PF09917"/>
    </source>
</evidence>
<accession>A0A1G8Y409</accession>
<dbReference type="STRING" id="658219.SAMN05216212_1351"/>
<organism evidence="3 4">
    <name type="scientific">Microbulbifer yueqingensis</name>
    <dbReference type="NCBI Taxonomy" id="658219"/>
    <lineage>
        <taxon>Bacteria</taxon>
        <taxon>Pseudomonadati</taxon>
        <taxon>Pseudomonadota</taxon>
        <taxon>Gammaproteobacteria</taxon>
        <taxon>Cellvibrionales</taxon>
        <taxon>Microbulbiferaceae</taxon>
        <taxon>Microbulbifer</taxon>
    </lineage>
</organism>